<sequence length="227" mass="26463">MLLIPFYVLWVDTFKKGAVSPDHYNKIKTTRKSLVEFFGIDVSLKSIDIIKYQRWINYMGIDQNRAKRTVTDKHNITKAVFDEALDSGYIYRNPARNAKIVGRDTTGEKKASLTLDEWKILRNTISKSEDCTPKYIALTMMYLGTRFQETIGLYKSDFDFVNHKVSINKAYDYKRSMKNTRTKTTGSVRMVDLTKELETIIRDYMTKLGKDKKVVSINKNSLEYIFI</sequence>
<dbReference type="EMBL" id="JAFLWD010000009">
    <property type="protein sequence ID" value="MBO0439579.1"/>
    <property type="molecule type" value="Genomic_DNA"/>
</dbReference>
<accession>A0ABS3GWE2</accession>
<dbReference type="InterPro" id="IPR025269">
    <property type="entry name" value="SAM-like_dom"/>
</dbReference>
<evidence type="ECO:0000256" key="1">
    <source>
        <dbReference type="ARBA" id="ARBA00023125"/>
    </source>
</evidence>
<dbReference type="Proteomes" id="UP000664632">
    <property type="component" value="Unassembled WGS sequence"/>
</dbReference>
<dbReference type="RefSeq" id="WP_207111673.1">
    <property type="nucleotide sequence ID" value="NZ_JAFLWD010000009.1"/>
</dbReference>
<dbReference type="SUPFAM" id="SSF56349">
    <property type="entry name" value="DNA breaking-rejoining enzymes"/>
    <property type="match status" value="1"/>
</dbReference>
<proteinExistence type="predicted"/>
<dbReference type="InterPro" id="IPR013762">
    <property type="entry name" value="Integrase-like_cat_sf"/>
</dbReference>
<keyword evidence="1" id="KW-0238">DNA-binding</keyword>
<comment type="caution">
    <text evidence="4">The sequence shown here is derived from an EMBL/GenBank/DDBJ whole genome shotgun (WGS) entry which is preliminary data.</text>
</comment>
<feature type="domain" description="Tyr recombinase" evidence="3">
    <location>
        <begin position="108"/>
        <end position="227"/>
    </location>
</feature>
<dbReference type="InterPro" id="IPR010998">
    <property type="entry name" value="Integrase_recombinase_N"/>
</dbReference>
<gene>
    <name evidence="4" type="ORF">JZO69_04350</name>
</gene>
<dbReference type="Gene3D" id="1.10.150.130">
    <property type="match status" value="1"/>
</dbReference>
<protein>
    <submittedName>
        <fullName evidence="4">Phage integrase SAM-like domain-containing protein</fullName>
    </submittedName>
</protein>
<evidence type="ECO:0000259" key="3">
    <source>
        <dbReference type="PROSITE" id="PS51898"/>
    </source>
</evidence>
<keyword evidence="2" id="KW-0233">DNA recombination</keyword>
<evidence type="ECO:0000256" key="2">
    <source>
        <dbReference type="ARBA" id="ARBA00023172"/>
    </source>
</evidence>
<dbReference type="Gene3D" id="1.10.443.10">
    <property type="entry name" value="Intergrase catalytic core"/>
    <property type="match status" value="1"/>
</dbReference>
<dbReference type="Pfam" id="PF13102">
    <property type="entry name" value="Phage_int_SAM_5"/>
    <property type="match status" value="1"/>
</dbReference>
<keyword evidence="5" id="KW-1185">Reference proteome</keyword>
<organism evidence="4 5">
    <name type="scientific">Candidatus Enterococcus ikei</name>
    <dbReference type="NCBI Taxonomy" id="2815326"/>
    <lineage>
        <taxon>Bacteria</taxon>
        <taxon>Bacillati</taxon>
        <taxon>Bacillota</taxon>
        <taxon>Bacilli</taxon>
        <taxon>Lactobacillales</taxon>
        <taxon>Enterococcaceae</taxon>
        <taxon>Enterococcus</taxon>
    </lineage>
</organism>
<reference evidence="4 5" key="1">
    <citation type="submission" date="2021-03" db="EMBL/GenBank/DDBJ databases">
        <title>Enterococcal diversity collection.</title>
        <authorList>
            <person name="Gilmore M.S."/>
            <person name="Schwartzman J."/>
            <person name="Van Tyne D."/>
            <person name="Martin M."/>
            <person name="Earl A.M."/>
            <person name="Manson A.L."/>
            <person name="Straub T."/>
            <person name="Salamzade R."/>
            <person name="Saavedra J."/>
            <person name="Lebreton F."/>
            <person name="Prichula J."/>
            <person name="Schaufler K."/>
            <person name="Gaca A."/>
            <person name="Sgardioli B."/>
            <person name="Wagenaar J."/>
            <person name="Strong T."/>
        </authorList>
    </citation>
    <scope>NUCLEOTIDE SEQUENCE [LARGE SCALE GENOMIC DNA]</scope>
    <source>
        <strain evidence="4 5">DIV0869a</strain>
    </source>
</reference>
<dbReference type="InterPro" id="IPR002104">
    <property type="entry name" value="Integrase_catalytic"/>
</dbReference>
<evidence type="ECO:0000313" key="4">
    <source>
        <dbReference type="EMBL" id="MBO0439579.1"/>
    </source>
</evidence>
<dbReference type="InterPro" id="IPR011010">
    <property type="entry name" value="DNA_brk_join_enz"/>
</dbReference>
<dbReference type="PROSITE" id="PS51898">
    <property type="entry name" value="TYR_RECOMBINASE"/>
    <property type="match status" value="1"/>
</dbReference>
<evidence type="ECO:0000313" key="5">
    <source>
        <dbReference type="Proteomes" id="UP000664632"/>
    </source>
</evidence>
<name>A0ABS3GWE2_9ENTE</name>